<dbReference type="STRING" id="28125.HMPREF3202_01781"/>
<dbReference type="Proteomes" id="UP000070093">
    <property type="component" value="Unassembled WGS sequence"/>
</dbReference>
<dbReference type="EMBL" id="LTAG01000104">
    <property type="protein sequence ID" value="KXO15449.1"/>
    <property type="molecule type" value="Genomic_DNA"/>
</dbReference>
<proteinExistence type="predicted"/>
<gene>
    <name evidence="2" type="ORF">HMPREF3202_01781</name>
</gene>
<protein>
    <submittedName>
        <fullName evidence="2">Uncharacterized protein</fullName>
    </submittedName>
</protein>
<name>A0A137SSW0_9BACT</name>
<feature type="transmembrane region" description="Helical" evidence="1">
    <location>
        <begin position="29"/>
        <end position="48"/>
    </location>
</feature>
<organism evidence="2 3">
    <name type="scientific">Prevotella bivia</name>
    <dbReference type="NCBI Taxonomy" id="28125"/>
    <lineage>
        <taxon>Bacteria</taxon>
        <taxon>Pseudomonadati</taxon>
        <taxon>Bacteroidota</taxon>
        <taxon>Bacteroidia</taxon>
        <taxon>Bacteroidales</taxon>
        <taxon>Prevotellaceae</taxon>
        <taxon>Prevotella</taxon>
    </lineage>
</organism>
<sequence>MSYFLFFSLTLLINDQISFIKDKSTKKNWLFFLFTLYLQANYILKIIIMRVKKTIILALLAMPMMAMAQKYEPIQDATVENMKVSAVYQAWLSKYEEVGRNINEVSDQYQKEMEKRGYPKKKTVQRKMGLVSQYIQLLQQERDTPELNVNLDVNKVNRKIAAWQEQLQGLGELLKKI</sequence>
<evidence type="ECO:0000313" key="2">
    <source>
        <dbReference type="EMBL" id="KXO15449.1"/>
    </source>
</evidence>
<keyword evidence="1" id="KW-0812">Transmembrane</keyword>
<comment type="caution">
    <text evidence="2">The sequence shown here is derived from an EMBL/GenBank/DDBJ whole genome shotgun (WGS) entry which is preliminary data.</text>
</comment>
<dbReference type="AlphaFoldDB" id="A0A137SSW0"/>
<keyword evidence="1" id="KW-0472">Membrane</keyword>
<evidence type="ECO:0000256" key="1">
    <source>
        <dbReference type="SAM" id="Phobius"/>
    </source>
</evidence>
<reference evidence="2 3" key="1">
    <citation type="submission" date="2016-02" db="EMBL/GenBank/DDBJ databases">
        <authorList>
            <person name="Wen L."/>
            <person name="He K."/>
            <person name="Yang H."/>
        </authorList>
    </citation>
    <scope>NUCLEOTIDE SEQUENCE [LARGE SCALE GENOMIC DNA]</scope>
    <source>
        <strain evidence="2 3">GED7880</strain>
    </source>
</reference>
<dbReference type="PATRIC" id="fig|28125.4.peg.1770"/>
<keyword evidence="1" id="KW-1133">Transmembrane helix</keyword>
<accession>A0A137SSW0</accession>
<evidence type="ECO:0000313" key="3">
    <source>
        <dbReference type="Proteomes" id="UP000070093"/>
    </source>
</evidence>